<evidence type="ECO:0000313" key="2">
    <source>
        <dbReference type="Proteomes" id="UP001209737"/>
    </source>
</evidence>
<comment type="caution">
    <text evidence="1">The sequence shown here is derived from an EMBL/GenBank/DDBJ whole genome shotgun (WGS) entry which is preliminary data.</text>
</comment>
<accession>A0ABT3M242</accession>
<name>A0ABT3M242_9LEPT</name>
<dbReference type="EMBL" id="JAMQPV010000008">
    <property type="protein sequence ID" value="MCW7464046.1"/>
    <property type="molecule type" value="Genomic_DNA"/>
</dbReference>
<sequence>MEDKNQKIESAIQKTGFLFENLVSNLLSENGWFVINNRYYFDNTLEIERELDLIAYKVDKISEFTIYTALIISCKKNSENSWIFLTKDLNQQDPNIKLYPFDYWSNSRIFQQMNAKDIIHNKLKEEYHTNNTLNYLFVLQRNIFAFQEINIDKSTPKMIKKFTIP</sequence>
<protein>
    <submittedName>
        <fullName evidence="1">Uncharacterized protein</fullName>
    </submittedName>
</protein>
<dbReference type="Proteomes" id="UP001209737">
    <property type="component" value="Unassembled WGS sequence"/>
</dbReference>
<reference evidence="1 2" key="1">
    <citation type="submission" date="2022-06" db="EMBL/GenBank/DDBJ databases">
        <title>Leptospira isolates from biofilms formed at urban environments.</title>
        <authorList>
            <person name="Ribeiro P.S."/>
            <person name="Sousa T."/>
            <person name="Carvalho N."/>
            <person name="Aburjaile F."/>
            <person name="Neves F."/>
            <person name="Oliveira D."/>
            <person name="Blanco L."/>
            <person name="Lima J."/>
            <person name="Costa F."/>
            <person name="Brenig B."/>
            <person name="Soares S."/>
            <person name="Ramos R."/>
            <person name="Goes-Neto A."/>
            <person name="Matiuzzi M."/>
            <person name="Azevedo V."/>
            <person name="Ristow P."/>
        </authorList>
    </citation>
    <scope>NUCLEOTIDE SEQUENCE [LARGE SCALE GENOMIC DNA]</scope>
    <source>
        <strain evidence="1 2">VSF25</strain>
    </source>
</reference>
<proteinExistence type="predicted"/>
<dbReference type="RefSeq" id="WP_265376740.1">
    <property type="nucleotide sequence ID" value="NZ_JAMQPV010000008.1"/>
</dbReference>
<gene>
    <name evidence="1" type="ORF">ND812_18230</name>
</gene>
<evidence type="ECO:0000313" key="1">
    <source>
        <dbReference type="EMBL" id="MCW7464046.1"/>
    </source>
</evidence>
<organism evidence="1 2">
    <name type="scientific">Leptospira limi</name>
    <dbReference type="NCBI Taxonomy" id="2950023"/>
    <lineage>
        <taxon>Bacteria</taxon>
        <taxon>Pseudomonadati</taxon>
        <taxon>Spirochaetota</taxon>
        <taxon>Spirochaetia</taxon>
        <taxon>Leptospirales</taxon>
        <taxon>Leptospiraceae</taxon>
        <taxon>Leptospira</taxon>
    </lineage>
</organism>
<keyword evidence="2" id="KW-1185">Reference proteome</keyword>